<keyword evidence="3" id="KW-1185">Reference proteome</keyword>
<dbReference type="AlphaFoldDB" id="A0A813EDR1"/>
<accession>A0A813EDR1</accession>
<feature type="non-terminal residue" evidence="2">
    <location>
        <position position="279"/>
    </location>
</feature>
<protein>
    <recommendedName>
        <fullName evidence="4">RRM domain-containing protein</fullName>
    </recommendedName>
</protein>
<evidence type="ECO:0000313" key="2">
    <source>
        <dbReference type="EMBL" id="CAE8600256.1"/>
    </source>
</evidence>
<feature type="compositionally biased region" description="Low complexity" evidence="1">
    <location>
        <begin position="133"/>
        <end position="147"/>
    </location>
</feature>
<feature type="region of interest" description="Disordered" evidence="1">
    <location>
        <begin position="96"/>
        <end position="147"/>
    </location>
</feature>
<dbReference type="Gene3D" id="3.30.70.330">
    <property type="match status" value="1"/>
</dbReference>
<feature type="compositionally biased region" description="Basic and acidic residues" evidence="1">
    <location>
        <begin position="236"/>
        <end position="246"/>
    </location>
</feature>
<feature type="compositionally biased region" description="Low complexity" evidence="1">
    <location>
        <begin position="111"/>
        <end position="126"/>
    </location>
</feature>
<name>A0A813EDR1_POLGL</name>
<evidence type="ECO:0000256" key="1">
    <source>
        <dbReference type="SAM" id="MobiDB-lite"/>
    </source>
</evidence>
<feature type="region of interest" description="Disordered" evidence="1">
    <location>
        <begin position="209"/>
        <end position="246"/>
    </location>
</feature>
<feature type="non-terminal residue" evidence="2">
    <location>
        <position position="1"/>
    </location>
</feature>
<evidence type="ECO:0000313" key="3">
    <source>
        <dbReference type="Proteomes" id="UP000654075"/>
    </source>
</evidence>
<sequence length="279" mass="29801">KESSSVWFRELHEDASEEEMRSLCKAFGVVQDFTWHQGPGESSHKNSCSISFGSWCEALDAMEGLVGPSRSESLKEKLANLRASLSVHKDLPLGSWKPSLGLPVPPQPVDPGESGPVGRRSPSRPSSQPPTREPSAGGRRAVSRSRLSSDYGAEAEFERMKACYIAALDGPGSAQACTDLHFRLLALREALPPSAFSMEAVGVSGKPVGAAPDAANEREAPRATSRANSRANSRGPRGDRPKEAKGRAASLGLILGGLSKEFGEEDMASLIDHLKLDEK</sequence>
<dbReference type="SUPFAM" id="SSF54928">
    <property type="entry name" value="RNA-binding domain, RBD"/>
    <property type="match status" value="1"/>
</dbReference>
<dbReference type="Proteomes" id="UP000654075">
    <property type="component" value="Unassembled WGS sequence"/>
</dbReference>
<dbReference type="CDD" id="cd00590">
    <property type="entry name" value="RRM_SF"/>
    <property type="match status" value="1"/>
</dbReference>
<dbReference type="EMBL" id="CAJNNV010011981">
    <property type="protein sequence ID" value="CAE8600256.1"/>
    <property type="molecule type" value="Genomic_DNA"/>
</dbReference>
<dbReference type="InterPro" id="IPR035979">
    <property type="entry name" value="RBD_domain_sf"/>
</dbReference>
<organism evidence="2 3">
    <name type="scientific">Polarella glacialis</name>
    <name type="common">Dinoflagellate</name>
    <dbReference type="NCBI Taxonomy" id="89957"/>
    <lineage>
        <taxon>Eukaryota</taxon>
        <taxon>Sar</taxon>
        <taxon>Alveolata</taxon>
        <taxon>Dinophyceae</taxon>
        <taxon>Suessiales</taxon>
        <taxon>Suessiaceae</taxon>
        <taxon>Polarella</taxon>
    </lineage>
</organism>
<reference evidence="2" key="1">
    <citation type="submission" date="2021-02" db="EMBL/GenBank/DDBJ databases">
        <authorList>
            <person name="Dougan E. K."/>
            <person name="Rhodes N."/>
            <person name="Thang M."/>
            <person name="Chan C."/>
        </authorList>
    </citation>
    <scope>NUCLEOTIDE SEQUENCE</scope>
</reference>
<dbReference type="InterPro" id="IPR012677">
    <property type="entry name" value="Nucleotide-bd_a/b_plait_sf"/>
</dbReference>
<comment type="caution">
    <text evidence="2">The sequence shown here is derived from an EMBL/GenBank/DDBJ whole genome shotgun (WGS) entry which is preliminary data.</text>
</comment>
<evidence type="ECO:0008006" key="4">
    <source>
        <dbReference type="Google" id="ProtNLM"/>
    </source>
</evidence>
<gene>
    <name evidence="2" type="ORF">PGLA1383_LOCUS18588</name>
</gene>
<dbReference type="GO" id="GO:0003676">
    <property type="term" value="F:nucleic acid binding"/>
    <property type="evidence" value="ECO:0007669"/>
    <property type="project" value="InterPro"/>
</dbReference>
<proteinExistence type="predicted"/>